<protein>
    <submittedName>
        <fullName evidence="2">FAD-dependent oxidoreductase</fullName>
    </submittedName>
</protein>
<evidence type="ECO:0000313" key="2">
    <source>
        <dbReference type="EMBL" id="MTH54303.1"/>
    </source>
</evidence>
<dbReference type="InterPro" id="IPR036188">
    <property type="entry name" value="FAD/NAD-bd_sf"/>
</dbReference>
<name>A0A7X2S5Z8_9BACI</name>
<dbReference type="AlphaFoldDB" id="A0A7X2S5Z8"/>
<dbReference type="RefSeq" id="WP_155112821.1">
    <property type="nucleotide sequence ID" value="NZ_WMIB01000013.1"/>
</dbReference>
<dbReference type="PANTHER" id="PTHR13847">
    <property type="entry name" value="SARCOSINE DEHYDROGENASE-RELATED"/>
    <property type="match status" value="1"/>
</dbReference>
<evidence type="ECO:0000259" key="1">
    <source>
        <dbReference type="Pfam" id="PF01266"/>
    </source>
</evidence>
<dbReference type="EMBL" id="WMIB01000013">
    <property type="protein sequence ID" value="MTH54303.1"/>
    <property type="molecule type" value="Genomic_DNA"/>
</dbReference>
<feature type="domain" description="FAD dependent oxidoreductase" evidence="1">
    <location>
        <begin position="30"/>
        <end position="382"/>
    </location>
</feature>
<dbReference type="PANTHER" id="PTHR13847:SF201">
    <property type="entry name" value="PUTATIBE OXIDOREDUCTASE"/>
    <property type="match status" value="1"/>
</dbReference>
<gene>
    <name evidence="2" type="ORF">GKZ89_12905</name>
</gene>
<proteinExistence type="predicted"/>
<dbReference type="OrthoDB" id="571248at2"/>
<dbReference type="Proteomes" id="UP000434639">
    <property type="component" value="Unassembled WGS sequence"/>
</dbReference>
<comment type="caution">
    <text evidence="2">The sequence shown here is derived from an EMBL/GenBank/DDBJ whole genome shotgun (WGS) entry which is preliminary data.</text>
</comment>
<keyword evidence="3" id="KW-1185">Reference proteome</keyword>
<accession>A0A7X2S5Z8</accession>
<dbReference type="GO" id="GO:0005737">
    <property type="term" value="C:cytoplasm"/>
    <property type="evidence" value="ECO:0007669"/>
    <property type="project" value="TreeGrafter"/>
</dbReference>
<dbReference type="Gene3D" id="3.30.9.10">
    <property type="entry name" value="D-Amino Acid Oxidase, subunit A, domain 2"/>
    <property type="match status" value="1"/>
</dbReference>
<dbReference type="SUPFAM" id="SSF51905">
    <property type="entry name" value="FAD/NAD(P)-binding domain"/>
    <property type="match status" value="1"/>
</dbReference>
<evidence type="ECO:0000313" key="3">
    <source>
        <dbReference type="Proteomes" id="UP000434639"/>
    </source>
</evidence>
<organism evidence="2 3">
    <name type="scientific">Metabacillus mangrovi</name>
    <dbReference type="NCBI Taxonomy" id="1491830"/>
    <lineage>
        <taxon>Bacteria</taxon>
        <taxon>Bacillati</taxon>
        <taxon>Bacillota</taxon>
        <taxon>Bacilli</taxon>
        <taxon>Bacillales</taxon>
        <taxon>Bacillaceae</taxon>
        <taxon>Metabacillus</taxon>
    </lineage>
</organism>
<dbReference type="Pfam" id="PF01266">
    <property type="entry name" value="DAO"/>
    <property type="match status" value="1"/>
</dbReference>
<dbReference type="Gene3D" id="3.50.50.60">
    <property type="entry name" value="FAD/NAD(P)-binding domain"/>
    <property type="match status" value="1"/>
</dbReference>
<sequence>MNLQYGKFYWPETYTVPNHYPALEEDHDTDVLIVGGGSSGAQCAYRLAKAGLNVTIADKRTFGEGSTSTNTSLIQYAGDKTFTELIRSFGEKTAVRHLKLCEEAISELEEVSAQLPVDPEFKRRDSLYYASYAKDTDTLKKEYGYLKKHGFSCEYWDSDKIAAHYPFTKEAAIYYLNDAECNPYKLLHGLIQSCGSKVNCFENTAITGMKPGKDKHMFHTSKGRTITARHAILCGGYENIELKKEKNAVMNSSYAIVTNQLKDFNGWHKQSLIWETARPYIYLRTTPDRRIIIGGLDETTNIPEERDAVLVTKKNQLLSELKKLFPEYDAKAEYYLGALYGGTHDGMPVIGMYEDWPGSYFLMGYGDNGTVYSMVLSKIICEHIISGRSGDLDLYLQTRPKRNS</sequence>
<dbReference type="InterPro" id="IPR006076">
    <property type="entry name" value="FAD-dep_OxRdtase"/>
</dbReference>
<reference evidence="2 3" key="1">
    <citation type="journal article" date="2017" name="Int. J. Syst. Evol. Microbiol.">
        <title>Bacillus mangrovi sp. nov., isolated from a sediment sample from a mangrove forest.</title>
        <authorList>
            <person name="Gupta V."/>
            <person name="Singh P.K."/>
            <person name="Korpole S."/>
            <person name="Tanuku N.R.S."/>
            <person name="Pinnaka A.K."/>
        </authorList>
    </citation>
    <scope>NUCLEOTIDE SEQUENCE [LARGE SCALE GENOMIC DNA]</scope>
    <source>
        <strain evidence="2 3">KCTC 33872</strain>
    </source>
</reference>